<dbReference type="Proteomes" id="UP000483802">
    <property type="component" value="Unassembled WGS sequence"/>
</dbReference>
<evidence type="ECO:0000313" key="2">
    <source>
        <dbReference type="EMBL" id="MVO85636.1"/>
    </source>
</evidence>
<evidence type="ECO:0000256" key="1">
    <source>
        <dbReference type="SAM" id="MobiDB-lite"/>
    </source>
</evidence>
<feature type="region of interest" description="Disordered" evidence="1">
    <location>
        <begin position="214"/>
        <end position="264"/>
    </location>
</feature>
<dbReference type="EMBL" id="WPNZ01000006">
    <property type="protein sequence ID" value="MVO85636.1"/>
    <property type="molecule type" value="Genomic_DNA"/>
</dbReference>
<organism evidence="2 3">
    <name type="scientific">Streptomyces typhae</name>
    <dbReference type="NCBI Taxonomy" id="2681492"/>
    <lineage>
        <taxon>Bacteria</taxon>
        <taxon>Bacillati</taxon>
        <taxon>Actinomycetota</taxon>
        <taxon>Actinomycetes</taxon>
        <taxon>Kitasatosporales</taxon>
        <taxon>Streptomycetaceae</taxon>
        <taxon>Streptomyces</taxon>
    </lineage>
</organism>
<gene>
    <name evidence="2" type="ORF">GPA10_12945</name>
</gene>
<dbReference type="AlphaFoldDB" id="A0A6L6WX62"/>
<protein>
    <recommendedName>
        <fullName evidence="4">Serine-threonine protein kinase</fullName>
    </recommendedName>
</protein>
<dbReference type="RefSeq" id="WP_157165652.1">
    <property type="nucleotide sequence ID" value="NZ_WPNZ01000006.1"/>
</dbReference>
<name>A0A6L6WX62_9ACTN</name>
<dbReference type="SUPFAM" id="SSF53474">
    <property type="entry name" value="alpha/beta-Hydrolases"/>
    <property type="match status" value="1"/>
</dbReference>
<feature type="compositionally biased region" description="Basic and acidic residues" evidence="1">
    <location>
        <begin position="222"/>
        <end position="231"/>
    </location>
</feature>
<accession>A0A6L6WX62</accession>
<comment type="caution">
    <text evidence="2">The sequence shown here is derived from an EMBL/GenBank/DDBJ whole genome shotgun (WGS) entry which is preliminary data.</text>
</comment>
<sequence>MRSSREARGETRGGDLPRWVITFDAEGGDGDGKQGARIAEEAHAAGVRDLLVIAHTGHNDADTAAGTDDRFHALFATEAAGPAESAETVGSAESAESADWSRTGLGFVSVHWPGMRCPPEPRLTDTTEAALNRTFPGAERLVGELRALLDERPVRYGAVDDVGMMLRRLVEAPLQSDVNSYATDMSNALLPQSDPAMLFDSAVQVCEGFAHALEQAGEEAEREAQRPERIEQPSTGAEAPAVSKSGTLAESETAGPRPADAPAAWLSRPEPLGPRIHPFGVTEVGEDPDRLWDGAHQFLCQAVSYAIRRRAALIGERGLAPALGRIAEALPDTRVHLVGHGAGARLVAYAARGLGGGAHRVGSLTLLQAAFSHFAFTGHLPNQLRGGGGLAEVAHRVAGPVVCGYSHHDLELGLLFPLASRLLGESPPLVGAGRVWGALGYDGAQGVEGCPTLTLADALAEDALPRSGCVNVDTSAVVRGGAPPLGAHDDVFHRELARLVFAAGRIPGAGTGEGRGSTGRP</sequence>
<reference evidence="2 3" key="1">
    <citation type="submission" date="2019-11" db="EMBL/GenBank/DDBJ databases">
        <title>Streptomyces typhae sp. nov., a novel endophytic actinomycete isolated from the root of cattail pollen (Typha angustifolia L.).</title>
        <authorList>
            <person name="Peng C."/>
        </authorList>
    </citation>
    <scope>NUCLEOTIDE SEQUENCE [LARGE SCALE GENOMIC DNA]</scope>
    <source>
        <strain evidence="3">p1417</strain>
    </source>
</reference>
<proteinExistence type="predicted"/>
<keyword evidence="3" id="KW-1185">Reference proteome</keyword>
<dbReference type="InterPro" id="IPR029058">
    <property type="entry name" value="AB_hydrolase_fold"/>
</dbReference>
<evidence type="ECO:0008006" key="4">
    <source>
        <dbReference type="Google" id="ProtNLM"/>
    </source>
</evidence>
<evidence type="ECO:0000313" key="3">
    <source>
        <dbReference type="Proteomes" id="UP000483802"/>
    </source>
</evidence>